<gene>
    <name evidence="1" type="ORF">PATL70BA_2072</name>
</gene>
<name>A0A3P7NYB7_9FIRM</name>
<dbReference type="EMBL" id="LR130778">
    <property type="protein sequence ID" value="VDN47955.1"/>
    <property type="molecule type" value="Genomic_DNA"/>
</dbReference>
<sequence length="43" mass="4871">MMKSGSKLRRIFAGICLMMLLTGNLAWANIYDATYRPDMEGDD</sequence>
<organism evidence="1 2">
    <name type="scientific">Petrocella atlantisensis</name>
    <dbReference type="NCBI Taxonomy" id="2173034"/>
    <lineage>
        <taxon>Bacteria</taxon>
        <taxon>Bacillati</taxon>
        <taxon>Bacillota</taxon>
        <taxon>Clostridia</taxon>
        <taxon>Lachnospirales</taxon>
        <taxon>Vallitaleaceae</taxon>
        <taxon>Petrocella</taxon>
    </lineage>
</organism>
<protein>
    <submittedName>
        <fullName evidence="1">Uncharacterized protein</fullName>
    </submittedName>
</protein>
<dbReference type="RefSeq" id="WP_279233179.1">
    <property type="nucleotide sequence ID" value="NZ_LR130778.1"/>
</dbReference>
<evidence type="ECO:0000313" key="2">
    <source>
        <dbReference type="Proteomes" id="UP000279029"/>
    </source>
</evidence>
<keyword evidence="2" id="KW-1185">Reference proteome</keyword>
<reference evidence="1 2" key="1">
    <citation type="submission" date="2018-09" db="EMBL/GenBank/DDBJ databases">
        <authorList>
            <person name="Postec A."/>
        </authorList>
    </citation>
    <scope>NUCLEOTIDE SEQUENCE [LARGE SCALE GENOMIC DNA]</scope>
    <source>
        <strain evidence="1">70B-A</strain>
    </source>
</reference>
<dbReference type="Proteomes" id="UP000279029">
    <property type="component" value="Chromosome"/>
</dbReference>
<evidence type="ECO:0000313" key="1">
    <source>
        <dbReference type="EMBL" id="VDN47955.1"/>
    </source>
</evidence>
<dbReference type="KEGG" id="cbar:PATL70BA_2072"/>
<accession>A0A3P7NYB7</accession>
<dbReference type="AlphaFoldDB" id="A0A3P7NYB7"/>
<proteinExistence type="predicted"/>